<dbReference type="Proteomes" id="UP000789525">
    <property type="component" value="Unassembled WGS sequence"/>
</dbReference>
<comment type="caution">
    <text evidence="1">The sequence shown here is derived from an EMBL/GenBank/DDBJ whole genome shotgun (WGS) entry which is preliminary data.</text>
</comment>
<gene>
    <name evidence="1" type="ORF">ACOLOM_LOCUS9309</name>
</gene>
<evidence type="ECO:0000313" key="2">
    <source>
        <dbReference type="Proteomes" id="UP000789525"/>
    </source>
</evidence>
<protein>
    <submittedName>
        <fullName evidence="1">1146_t:CDS:1</fullName>
    </submittedName>
</protein>
<proteinExistence type="predicted"/>
<evidence type="ECO:0000313" key="1">
    <source>
        <dbReference type="EMBL" id="CAG8680322.1"/>
    </source>
</evidence>
<sequence length="534" mass="56716">TAASLSQPSKPKKISYGRGGGNYIKVSEKKSASGAADKVSTSKKIIEVEPPRLKATYSGRGGAGNGWVHVVEDGVFDRVMQYELGKAKAYRAEKDAKRRTRTDSNAKSTKASSVGSDDCEYHPTNLTTEVVREPLFNMQSSPAQSRLSIRQSWASKSLVDFSSTHASAQPDAASVVHQQQRKSLRETLLAPLKTTFTRQPKSTTSPTTIRDDSSSFFAGSSTELGHPRGGEGMNDDAAFLASPISPVSPIILEEDDYYDGYPPASPGGTEDTHSAVTPSTAEMMGELLPPGHNSAISAYESSRVSTTNAFAFDSIAASSLVLASFLVASLVAFYANYEYCLPASLTPINVASPSTAPPPLPSVTLNPSSNNGDIDVSIAKREVAPVKTQVMLRTVSSSTTSSSSSSNDRLAVPGVNGLPPPIPGRAPNRRMYNASIAARSAGHLPLPVISSFNFRDAREASMYDDSEVDRVDPFLARLGRQIQAKEKEGGGDGTNKSFESLLPWIDVPDSSALSSTSDISIPSINDSRPELVSG</sequence>
<name>A0ACA9NWY0_9GLOM</name>
<accession>A0ACA9NWY0</accession>
<organism evidence="1 2">
    <name type="scientific">Acaulospora colombiana</name>
    <dbReference type="NCBI Taxonomy" id="27376"/>
    <lineage>
        <taxon>Eukaryota</taxon>
        <taxon>Fungi</taxon>
        <taxon>Fungi incertae sedis</taxon>
        <taxon>Mucoromycota</taxon>
        <taxon>Glomeromycotina</taxon>
        <taxon>Glomeromycetes</taxon>
        <taxon>Diversisporales</taxon>
        <taxon>Acaulosporaceae</taxon>
        <taxon>Acaulospora</taxon>
    </lineage>
</organism>
<keyword evidence="2" id="KW-1185">Reference proteome</keyword>
<dbReference type="EMBL" id="CAJVPT010026651">
    <property type="protein sequence ID" value="CAG8680322.1"/>
    <property type="molecule type" value="Genomic_DNA"/>
</dbReference>
<reference evidence="1" key="1">
    <citation type="submission" date="2021-06" db="EMBL/GenBank/DDBJ databases">
        <authorList>
            <person name="Kallberg Y."/>
            <person name="Tangrot J."/>
            <person name="Rosling A."/>
        </authorList>
    </citation>
    <scope>NUCLEOTIDE SEQUENCE</scope>
    <source>
        <strain evidence="1">CL356</strain>
    </source>
</reference>
<feature type="non-terminal residue" evidence="1">
    <location>
        <position position="1"/>
    </location>
</feature>